<dbReference type="Proteomes" id="UP000234474">
    <property type="component" value="Unassembled WGS sequence"/>
</dbReference>
<sequence>MRRIYGVRSNRYSTPCPPAQCCRVGLHRPRRPPPSIKNITVTIIRRGKKKKERKKKPSHLMGLVCGLNTFMYLTSCRDLCTTTAKAGDPVTSSHT</sequence>
<dbReference type="RefSeq" id="XP_024687582.1">
    <property type="nucleotide sequence ID" value="XM_024821730.1"/>
</dbReference>
<evidence type="ECO:0000313" key="2">
    <source>
        <dbReference type="Proteomes" id="UP000234474"/>
    </source>
</evidence>
<name>A0A2I1CMX7_ASPN1</name>
<evidence type="ECO:0000313" key="1">
    <source>
        <dbReference type="EMBL" id="PKX98987.1"/>
    </source>
</evidence>
<gene>
    <name evidence="1" type="ORF">P174DRAFT_35196</name>
</gene>
<proteinExistence type="predicted"/>
<organism evidence="1 2">
    <name type="scientific">Aspergillus novofumigatus (strain IBT 16806)</name>
    <dbReference type="NCBI Taxonomy" id="1392255"/>
    <lineage>
        <taxon>Eukaryota</taxon>
        <taxon>Fungi</taxon>
        <taxon>Dikarya</taxon>
        <taxon>Ascomycota</taxon>
        <taxon>Pezizomycotina</taxon>
        <taxon>Eurotiomycetes</taxon>
        <taxon>Eurotiomycetidae</taxon>
        <taxon>Eurotiales</taxon>
        <taxon>Aspergillaceae</taxon>
        <taxon>Aspergillus</taxon>
        <taxon>Aspergillus subgen. Fumigati</taxon>
    </lineage>
</organism>
<comment type="caution">
    <text evidence="1">The sequence shown here is derived from an EMBL/GenBank/DDBJ whole genome shotgun (WGS) entry which is preliminary data.</text>
</comment>
<dbReference type="EMBL" id="MSZS01000001">
    <property type="protein sequence ID" value="PKX98987.1"/>
    <property type="molecule type" value="Genomic_DNA"/>
</dbReference>
<dbReference type="GeneID" id="36529056"/>
<accession>A0A2I1CMX7</accession>
<keyword evidence="2" id="KW-1185">Reference proteome</keyword>
<dbReference type="AlphaFoldDB" id="A0A2I1CMX7"/>
<protein>
    <submittedName>
        <fullName evidence="1">Uncharacterized protein</fullName>
    </submittedName>
</protein>
<reference evidence="2" key="1">
    <citation type="journal article" date="2018" name="Proc. Natl. Acad. Sci. U.S.A.">
        <title>Linking secondary metabolites to gene clusters through genome sequencing of six diverse Aspergillus species.</title>
        <authorList>
            <person name="Kaerboelling I."/>
            <person name="Vesth T.C."/>
            <person name="Frisvad J.C."/>
            <person name="Nybo J.L."/>
            <person name="Theobald S."/>
            <person name="Kuo A."/>
            <person name="Bowyer P."/>
            <person name="Matsuda Y."/>
            <person name="Mondo S."/>
            <person name="Lyhne E.K."/>
            <person name="Kogle M.E."/>
            <person name="Clum A."/>
            <person name="Lipzen A."/>
            <person name="Salamov A."/>
            <person name="Ngan C.Y."/>
            <person name="Daum C."/>
            <person name="Chiniquy J."/>
            <person name="Barry K."/>
            <person name="LaButti K."/>
            <person name="Haridas S."/>
            <person name="Simmons B.A."/>
            <person name="Magnuson J.K."/>
            <person name="Mortensen U.H."/>
            <person name="Larsen T.O."/>
            <person name="Grigoriev I.V."/>
            <person name="Baker S.E."/>
            <person name="Andersen M.R."/>
        </authorList>
    </citation>
    <scope>NUCLEOTIDE SEQUENCE [LARGE SCALE GENOMIC DNA]</scope>
    <source>
        <strain evidence="2">IBT 16806</strain>
    </source>
</reference>
<dbReference type="VEuPathDB" id="FungiDB:P174DRAFT_35196"/>